<dbReference type="Proteomes" id="UP000321085">
    <property type="component" value="Unassembled WGS sequence"/>
</dbReference>
<gene>
    <name evidence="7" type="ORF">MAE02_18910</name>
</gene>
<evidence type="ECO:0000259" key="6">
    <source>
        <dbReference type="PROSITE" id="PS50850"/>
    </source>
</evidence>
<evidence type="ECO:0000313" key="8">
    <source>
        <dbReference type="Proteomes" id="UP000321085"/>
    </source>
</evidence>
<feature type="transmembrane region" description="Helical" evidence="5">
    <location>
        <begin position="355"/>
        <end position="377"/>
    </location>
</feature>
<feature type="transmembrane region" description="Helical" evidence="5">
    <location>
        <begin position="94"/>
        <end position="113"/>
    </location>
</feature>
<dbReference type="RefSeq" id="WP_114186661.1">
    <property type="nucleotide sequence ID" value="NZ_BJYU01000020.1"/>
</dbReference>
<feature type="transmembrane region" description="Helical" evidence="5">
    <location>
        <begin position="67"/>
        <end position="87"/>
    </location>
</feature>
<evidence type="ECO:0000256" key="4">
    <source>
        <dbReference type="SAM" id="MobiDB-lite"/>
    </source>
</evidence>
<evidence type="ECO:0000313" key="7">
    <source>
        <dbReference type="EMBL" id="GEO14195.1"/>
    </source>
</evidence>
<reference evidence="7 8" key="1">
    <citation type="submission" date="2019-07" db="EMBL/GenBank/DDBJ databases">
        <title>Whole genome shotgun sequence of Microvirga aerophila NBRC 106136.</title>
        <authorList>
            <person name="Hosoyama A."/>
            <person name="Uohara A."/>
            <person name="Ohji S."/>
            <person name="Ichikawa N."/>
        </authorList>
    </citation>
    <scope>NUCLEOTIDE SEQUENCE [LARGE SCALE GENOMIC DNA]</scope>
    <source>
        <strain evidence="7 8">NBRC 106136</strain>
    </source>
</reference>
<dbReference type="InterPro" id="IPR011701">
    <property type="entry name" value="MFS"/>
</dbReference>
<evidence type="ECO:0000256" key="5">
    <source>
        <dbReference type="SAM" id="Phobius"/>
    </source>
</evidence>
<protein>
    <submittedName>
        <fullName evidence="7">MFS transporter</fullName>
    </submittedName>
</protein>
<feature type="transmembrane region" description="Helical" evidence="5">
    <location>
        <begin position="298"/>
        <end position="313"/>
    </location>
</feature>
<dbReference type="EMBL" id="BJYU01000020">
    <property type="protein sequence ID" value="GEO14195.1"/>
    <property type="molecule type" value="Genomic_DNA"/>
</dbReference>
<feature type="transmembrane region" description="Helical" evidence="5">
    <location>
        <begin position="319"/>
        <end position="343"/>
    </location>
</feature>
<evidence type="ECO:0000256" key="1">
    <source>
        <dbReference type="ARBA" id="ARBA00022692"/>
    </source>
</evidence>
<dbReference type="InterPro" id="IPR020846">
    <property type="entry name" value="MFS_dom"/>
</dbReference>
<feature type="region of interest" description="Disordered" evidence="4">
    <location>
        <begin position="1"/>
        <end position="20"/>
    </location>
</feature>
<name>A0A512BQM3_9HYPH</name>
<feature type="transmembrane region" description="Helical" evidence="5">
    <location>
        <begin position="185"/>
        <end position="205"/>
    </location>
</feature>
<keyword evidence="8" id="KW-1185">Reference proteome</keyword>
<accession>A0A512BQM3</accession>
<dbReference type="Pfam" id="PF07690">
    <property type="entry name" value="MFS_1"/>
    <property type="match status" value="1"/>
</dbReference>
<feature type="transmembrane region" description="Helical" evidence="5">
    <location>
        <begin position="226"/>
        <end position="252"/>
    </location>
</feature>
<sequence length="425" mass="43899">MPAPRQEQEADREHQHGGAPDQHRYRWVILAVGVVAQAALAALQHGLPALGPVLRSHFDLSLPEVGLVLASANWGIMSTLLIWGMLADRYGERLIIAIGLGGSAVAVLIASRADGLGALVAWLALAGALGSASSAASGRAVMHWFSRSERGFALGIRQMSIPLGSAIAALVLPLTAAAAGLGAAFTVIAGAAALGAVCAAIWLASPRVAREDSGHTDLPSPVRDPALWRLAFCAGLLVCSQVAMNGFMVIFLTEHRGLPVTLAALVLAFINIGGGTMRVLAGRWSDRSGRRVPPIRRQALWLSLALMGSALVVDAPLPLLIAALLIAGVLGLAWNGLAFTAAAEMAGHARAGMAIGLQGTIIRVVSAGAGVVFGLAVEQSGSWSVAFFLLAILPLASFALLTPLTKEEERRLLPSAARAATQSQS</sequence>
<keyword evidence="1 5" id="KW-0812">Transmembrane</keyword>
<feature type="transmembrane region" description="Helical" evidence="5">
    <location>
        <begin position="119"/>
        <end position="138"/>
    </location>
</feature>
<organism evidence="7 8">
    <name type="scientific">Microvirga aerophila</name>
    <dbReference type="NCBI Taxonomy" id="670291"/>
    <lineage>
        <taxon>Bacteria</taxon>
        <taxon>Pseudomonadati</taxon>
        <taxon>Pseudomonadota</taxon>
        <taxon>Alphaproteobacteria</taxon>
        <taxon>Hyphomicrobiales</taxon>
        <taxon>Methylobacteriaceae</taxon>
        <taxon>Microvirga</taxon>
    </lineage>
</organism>
<dbReference type="GO" id="GO:0022857">
    <property type="term" value="F:transmembrane transporter activity"/>
    <property type="evidence" value="ECO:0007669"/>
    <property type="project" value="InterPro"/>
</dbReference>
<feature type="transmembrane region" description="Helical" evidence="5">
    <location>
        <begin position="258"/>
        <end position="277"/>
    </location>
</feature>
<dbReference type="PANTHER" id="PTHR23527">
    <property type="entry name" value="BLL3282 PROTEIN"/>
    <property type="match status" value="1"/>
</dbReference>
<comment type="caution">
    <text evidence="7">The sequence shown here is derived from an EMBL/GenBank/DDBJ whole genome shotgun (WGS) entry which is preliminary data.</text>
</comment>
<keyword evidence="2 5" id="KW-1133">Transmembrane helix</keyword>
<dbReference type="PROSITE" id="PS50850">
    <property type="entry name" value="MFS"/>
    <property type="match status" value="1"/>
</dbReference>
<dbReference type="Gene3D" id="1.20.1250.20">
    <property type="entry name" value="MFS general substrate transporter like domains"/>
    <property type="match status" value="2"/>
</dbReference>
<feature type="transmembrane region" description="Helical" evidence="5">
    <location>
        <begin position="383"/>
        <end position="401"/>
    </location>
</feature>
<feature type="transmembrane region" description="Helical" evidence="5">
    <location>
        <begin position="27"/>
        <end position="47"/>
    </location>
</feature>
<evidence type="ECO:0000256" key="3">
    <source>
        <dbReference type="ARBA" id="ARBA00023136"/>
    </source>
</evidence>
<dbReference type="AlphaFoldDB" id="A0A512BQM3"/>
<proteinExistence type="predicted"/>
<dbReference type="OrthoDB" id="8628659at2"/>
<dbReference type="InterPro" id="IPR052952">
    <property type="entry name" value="MFS-Transporter"/>
</dbReference>
<feature type="domain" description="Major facilitator superfamily (MFS) profile" evidence="6">
    <location>
        <begin position="26"/>
        <end position="409"/>
    </location>
</feature>
<dbReference type="PANTHER" id="PTHR23527:SF1">
    <property type="entry name" value="BLL3282 PROTEIN"/>
    <property type="match status" value="1"/>
</dbReference>
<dbReference type="InterPro" id="IPR036259">
    <property type="entry name" value="MFS_trans_sf"/>
</dbReference>
<feature type="transmembrane region" description="Helical" evidence="5">
    <location>
        <begin position="159"/>
        <end position="179"/>
    </location>
</feature>
<keyword evidence="3 5" id="KW-0472">Membrane</keyword>
<dbReference type="SUPFAM" id="SSF103473">
    <property type="entry name" value="MFS general substrate transporter"/>
    <property type="match status" value="1"/>
</dbReference>
<evidence type="ECO:0000256" key="2">
    <source>
        <dbReference type="ARBA" id="ARBA00022989"/>
    </source>
</evidence>